<gene>
    <name evidence="1" type="ORF">BJP36_06220</name>
</gene>
<accession>A0A1D9FW76</accession>
<dbReference type="AlphaFoldDB" id="A0A1D9FW76"/>
<evidence type="ECO:0000313" key="2">
    <source>
        <dbReference type="Proteomes" id="UP000176944"/>
    </source>
</evidence>
<proteinExistence type="predicted"/>
<dbReference type="Proteomes" id="UP000176944">
    <property type="component" value="Chromosome"/>
</dbReference>
<organism evidence="1 2">
    <name type="scientific">Moorena producens (strain JHB)</name>
    <dbReference type="NCBI Taxonomy" id="1454205"/>
    <lineage>
        <taxon>Bacteria</taxon>
        <taxon>Bacillati</taxon>
        <taxon>Cyanobacteriota</taxon>
        <taxon>Cyanophyceae</taxon>
        <taxon>Coleofasciculales</taxon>
        <taxon>Coleofasciculaceae</taxon>
        <taxon>Moorena</taxon>
    </lineage>
</organism>
<protein>
    <submittedName>
        <fullName evidence="1">Uncharacterized protein</fullName>
    </submittedName>
</protein>
<name>A0A1D9FW76_MOOP1</name>
<evidence type="ECO:0000313" key="1">
    <source>
        <dbReference type="EMBL" id="AOY79573.1"/>
    </source>
</evidence>
<sequence>MLYLDPEEIRTDRLVETKLNKKNPQPVAEGSVRVHLLFLNPSLLSLDPEEIRNAYAQVN</sequence>
<dbReference type="EMBL" id="CP017708">
    <property type="protein sequence ID" value="AOY79573.1"/>
    <property type="molecule type" value="Genomic_DNA"/>
</dbReference>
<reference evidence="2" key="1">
    <citation type="submission" date="2016-10" db="EMBL/GenBank/DDBJ databases">
        <title>Comparative genomics uncovers the prolific and rare metabolic potential of the cyanobacterial genus Moorea.</title>
        <authorList>
            <person name="Leao T."/>
            <person name="Castelao G."/>
            <person name="Korobeynikov A."/>
            <person name="Monroe E.A."/>
            <person name="Podell S."/>
            <person name="Glukhov E."/>
            <person name="Allen E."/>
            <person name="Gerwick W.H."/>
            <person name="Gerwick L."/>
        </authorList>
    </citation>
    <scope>NUCLEOTIDE SEQUENCE [LARGE SCALE GENOMIC DNA]</scope>
    <source>
        <strain evidence="2">JHB</strain>
    </source>
</reference>